<dbReference type="AlphaFoldDB" id="A0A9D1FUL6"/>
<proteinExistence type="predicted"/>
<keyword evidence="1" id="KW-0472">Membrane</keyword>
<dbReference type="Proteomes" id="UP000824139">
    <property type="component" value="Unassembled WGS sequence"/>
</dbReference>
<evidence type="ECO:0000256" key="1">
    <source>
        <dbReference type="SAM" id="Phobius"/>
    </source>
</evidence>
<feature type="transmembrane region" description="Helical" evidence="1">
    <location>
        <begin position="30"/>
        <end position="50"/>
    </location>
</feature>
<dbReference type="Pfam" id="PF04020">
    <property type="entry name" value="Phage_holin_4_2"/>
    <property type="match status" value="1"/>
</dbReference>
<feature type="transmembrane region" description="Helical" evidence="1">
    <location>
        <begin position="88"/>
        <end position="109"/>
    </location>
</feature>
<organism evidence="2 3">
    <name type="scientific">Candidatus Scatenecus faecavium</name>
    <dbReference type="NCBI Taxonomy" id="2840915"/>
    <lineage>
        <taxon>Bacteria</taxon>
        <taxon>Candidatus Scatenecus</taxon>
    </lineage>
</organism>
<protein>
    <submittedName>
        <fullName evidence="2">Phage holin family protein</fullName>
    </submittedName>
</protein>
<keyword evidence="1" id="KW-1133">Transmembrane helix</keyword>
<dbReference type="PANTHER" id="PTHR37309:SF1">
    <property type="entry name" value="SLR0284 PROTEIN"/>
    <property type="match status" value="1"/>
</dbReference>
<evidence type="ECO:0000313" key="2">
    <source>
        <dbReference type="EMBL" id="HIS82310.1"/>
    </source>
</evidence>
<name>A0A9D1FUL6_9BACT</name>
<keyword evidence="1" id="KW-0812">Transmembrane</keyword>
<feature type="transmembrane region" description="Helical" evidence="1">
    <location>
        <begin position="7"/>
        <end position="24"/>
    </location>
</feature>
<dbReference type="PANTHER" id="PTHR37309">
    <property type="entry name" value="SLR0284 PROTEIN"/>
    <property type="match status" value="1"/>
</dbReference>
<dbReference type="EMBL" id="DVJO01000040">
    <property type="protein sequence ID" value="HIS82310.1"/>
    <property type="molecule type" value="Genomic_DNA"/>
</dbReference>
<dbReference type="InterPro" id="IPR007165">
    <property type="entry name" value="Phage_holin_4_2"/>
</dbReference>
<evidence type="ECO:0000313" key="3">
    <source>
        <dbReference type="Proteomes" id="UP000824139"/>
    </source>
</evidence>
<reference evidence="2" key="1">
    <citation type="submission" date="2020-10" db="EMBL/GenBank/DDBJ databases">
        <authorList>
            <person name="Gilroy R."/>
        </authorList>
    </citation>
    <scope>NUCLEOTIDE SEQUENCE</scope>
    <source>
        <strain evidence="2">CHK152-2994</strain>
    </source>
</reference>
<gene>
    <name evidence="2" type="ORF">IAD41_01720</name>
</gene>
<accession>A0A9D1FUL6</accession>
<sequence length="113" mass="12189">MLLFLRWIGFALIIMFIAWVVPGINVAGFLNALIVAIVMAFINVFIKPVLMLVTLPINIVTLGLFTLVINALLFMFAGFIAPGFEVDGFFSAFIGALLLSILSVGLNSIGPDN</sequence>
<reference evidence="2" key="2">
    <citation type="journal article" date="2021" name="PeerJ">
        <title>Extensive microbial diversity within the chicken gut microbiome revealed by metagenomics and culture.</title>
        <authorList>
            <person name="Gilroy R."/>
            <person name="Ravi A."/>
            <person name="Getino M."/>
            <person name="Pursley I."/>
            <person name="Horton D.L."/>
            <person name="Alikhan N.F."/>
            <person name="Baker D."/>
            <person name="Gharbi K."/>
            <person name="Hall N."/>
            <person name="Watson M."/>
            <person name="Adriaenssens E.M."/>
            <person name="Foster-Nyarko E."/>
            <person name="Jarju S."/>
            <person name="Secka A."/>
            <person name="Antonio M."/>
            <person name="Oren A."/>
            <person name="Chaudhuri R.R."/>
            <person name="La Ragione R."/>
            <person name="Hildebrand F."/>
            <person name="Pallen M.J."/>
        </authorList>
    </citation>
    <scope>NUCLEOTIDE SEQUENCE</scope>
    <source>
        <strain evidence="2">CHK152-2994</strain>
    </source>
</reference>
<feature type="transmembrane region" description="Helical" evidence="1">
    <location>
        <begin position="62"/>
        <end position="82"/>
    </location>
</feature>
<comment type="caution">
    <text evidence="2">The sequence shown here is derived from an EMBL/GenBank/DDBJ whole genome shotgun (WGS) entry which is preliminary data.</text>
</comment>